<evidence type="ECO:0000313" key="2">
    <source>
        <dbReference type="EMBL" id="QEC75928.1"/>
    </source>
</evidence>
<proteinExistence type="predicted"/>
<dbReference type="RefSeq" id="WP_147053112.1">
    <property type="nucleotide sequence ID" value="NZ_CP042437.1"/>
</dbReference>
<dbReference type="EMBL" id="CP042437">
    <property type="protein sequence ID" value="QEC75928.1"/>
    <property type="molecule type" value="Genomic_DNA"/>
</dbReference>
<organism evidence="2 3">
    <name type="scientific">Mucilaginibacter ginsenosidivorax</name>
    <dbReference type="NCBI Taxonomy" id="862126"/>
    <lineage>
        <taxon>Bacteria</taxon>
        <taxon>Pseudomonadati</taxon>
        <taxon>Bacteroidota</taxon>
        <taxon>Sphingobacteriia</taxon>
        <taxon>Sphingobacteriales</taxon>
        <taxon>Sphingobacteriaceae</taxon>
        <taxon>Mucilaginibacter</taxon>
    </lineage>
</organism>
<protein>
    <recommendedName>
        <fullName evidence="4">Addiction module protein</fullName>
    </recommendedName>
</protein>
<evidence type="ECO:0008006" key="4">
    <source>
        <dbReference type="Google" id="ProtNLM"/>
    </source>
</evidence>
<keyword evidence="3" id="KW-1185">Reference proteome</keyword>
<dbReference type="KEGG" id="mgk:FSB76_08190"/>
<feature type="region of interest" description="Disordered" evidence="1">
    <location>
        <begin position="57"/>
        <end position="79"/>
    </location>
</feature>
<name>A0A5B8W116_9SPHI</name>
<feature type="compositionally biased region" description="Polar residues" evidence="1">
    <location>
        <begin position="58"/>
        <end position="79"/>
    </location>
</feature>
<evidence type="ECO:0000256" key="1">
    <source>
        <dbReference type="SAM" id="MobiDB-lite"/>
    </source>
</evidence>
<dbReference type="OrthoDB" id="799347at2"/>
<reference evidence="2 3" key="1">
    <citation type="journal article" date="2013" name="J. Microbiol.">
        <title>Mucilaginibacter ginsenosidivorax sp. nov., with ginsenoside converting activity isolated from sediment.</title>
        <authorList>
            <person name="Kim J.K."/>
            <person name="Choi T.E."/>
            <person name="Liu Q.M."/>
            <person name="Park H.Y."/>
            <person name="Yi T.H."/>
            <person name="Yoon M.H."/>
            <person name="Kim S.C."/>
            <person name="Im W.T."/>
        </authorList>
    </citation>
    <scope>NUCLEOTIDE SEQUENCE [LARGE SCALE GENOMIC DNA]</scope>
    <source>
        <strain evidence="2 3">KHI28</strain>
    </source>
</reference>
<dbReference type="Proteomes" id="UP000321362">
    <property type="component" value="Chromosome"/>
</dbReference>
<accession>A0A5B8W116</accession>
<gene>
    <name evidence="2" type="ORF">FSB76_08190</name>
</gene>
<sequence length="79" mass="9216">MTTLTMRQKLMSYLADADDSKVNALYKLLERDIQEEEVFTLSNEQLDILKKEREMHLSGQSKSYSRQEASQIIKGQQSF</sequence>
<dbReference type="AlphaFoldDB" id="A0A5B8W116"/>
<evidence type="ECO:0000313" key="3">
    <source>
        <dbReference type="Proteomes" id="UP000321362"/>
    </source>
</evidence>